<evidence type="ECO:0000313" key="8">
    <source>
        <dbReference type="Proteomes" id="UP001327560"/>
    </source>
</evidence>
<dbReference type="Proteomes" id="UP001327560">
    <property type="component" value="Chromosome 2"/>
</dbReference>
<evidence type="ECO:0000256" key="4">
    <source>
        <dbReference type="SAM" id="SignalP"/>
    </source>
</evidence>
<gene>
    <name evidence="6" type="ORF">Cni_G06049</name>
    <name evidence="7" type="ORF">Cni_G06053</name>
</gene>
<evidence type="ECO:0000313" key="6">
    <source>
        <dbReference type="EMBL" id="WOK97341.1"/>
    </source>
</evidence>
<dbReference type="Pfam" id="PF04043">
    <property type="entry name" value="PMEI"/>
    <property type="match status" value="1"/>
</dbReference>
<protein>
    <recommendedName>
        <fullName evidence="5">Pectinesterase inhibitor domain-containing protein</fullName>
    </recommendedName>
</protein>
<evidence type="ECO:0000256" key="1">
    <source>
        <dbReference type="ARBA" id="ARBA00022729"/>
    </source>
</evidence>
<evidence type="ECO:0000256" key="3">
    <source>
        <dbReference type="ARBA" id="ARBA00038471"/>
    </source>
</evidence>
<evidence type="ECO:0000256" key="2">
    <source>
        <dbReference type="ARBA" id="ARBA00023157"/>
    </source>
</evidence>
<accession>A0AAQ3JWG5</accession>
<dbReference type="GO" id="GO:0004857">
    <property type="term" value="F:enzyme inhibitor activity"/>
    <property type="evidence" value="ECO:0007669"/>
    <property type="project" value="InterPro"/>
</dbReference>
<dbReference type="PANTHER" id="PTHR35357">
    <property type="entry name" value="OS02G0537100 PROTEIN"/>
    <property type="match status" value="1"/>
</dbReference>
<name>A0AAQ3JWG5_9LILI</name>
<feature type="domain" description="Pectinesterase inhibitor" evidence="5">
    <location>
        <begin position="28"/>
        <end position="122"/>
    </location>
</feature>
<reference evidence="6 8" key="1">
    <citation type="submission" date="2023-10" db="EMBL/GenBank/DDBJ databases">
        <title>Chromosome-scale genome assembly provides insights into flower coloration mechanisms of Canna indica.</title>
        <authorList>
            <person name="Li C."/>
        </authorList>
    </citation>
    <scope>NUCLEOTIDE SEQUENCE [LARGE SCALE GENOMIC DNA]</scope>
    <source>
        <tissue evidence="6">Flower</tissue>
    </source>
</reference>
<dbReference type="SUPFAM" id="SSF101148">
    <property type="entry name" value="Plant invertase/pectin methylesterase inhibitor"/>
    <property type="match status" value="1"/>
</dbReference>
<dbReference type="NCBIfam" id="TIGR01614">
    <property type="entry name" value="PME_inhib"/>
    <property type="match status" value="1"/>
</dbReference>
<feature type="signal peptide" evidence="4">
    <location>
        <begin position="1"/>
        <end position="25"/>
    </location>
</feature>
<comment type="similarity">
    <text evidence="3">Belongs to the PMEI family.</text>
</comment>
<dbReference type="Gene3D" id="1.20.140.40">
    <property type="entry name" value="Invertase/pectin methylesterase inhibitor family protein"/>
    <property type="match status" value="1"/>
</dbReference>
<keyword evidence="8" id="KW-1185">Reference proteome</keyword>
<organism evidence="6 8">
    <name type="scientific">Canna indica</name>
    <name type="common">Indian-shot</name>
    <dbReference type="NCBI Taxonomy" id="4628"/>
    <lineage>
        <taxon>Eukaryota</taxon>
        <taxon>Viridiplantae</taxon>
        <taxon>Streptophyta</taxon>
        <taxon>Embryophyta</taxon>
        <taxon>Tracheophyta</taxon>
        <taxon>Spermatophyta</taxon>
        <taxon>Magnoliopsida</taxon>
        <taxon>Liliopsida</taxon>
        <taxon>Zingiberales</taxon>
        <taxon>Cannaceae</taxon>
        <taxon>Canna</taxon>
    </lineage>
</organism>
<dbReference type="EMBL" id="CP136891">
    <property type="protein sequence ID" value="WOK97341.1"/>
    <property type="molecule type" value="Genomic_DNA"/>
</dbReference>
<evidence type="ECO:0000259" key="5">
    <source>
        <dbReference type="Pfam" id="PF04043"/>
    </source>
</evidence>
<sequence length="171" mass="18169">MKMACLSLTFLSLILFFSSFNSVSSSILEDYCHIIQDTYVDPKLCIELLSTDPRTKTATDVHTLTLISVDIVISKAEAVAARAKSLVGKAEAGSLAKQQAEAAVEIFNELVASLKWAKGLVADKKYAPAAAVLFVAWHAESLTGGAADLVDVGTQFFNAAYISAALAAHTK</sequence>
<keyword evidence="2" id="KW-1015">Disulfide bond</keyword>
<dbReference type="InterPro" id="IPR006501">
    <property type="entry name" value="Pectinesterase_inhib_dom"/>
</dbReference>
<evidence type="ECO:0000313" key="7">
    <source>
        <dbReference type="EMBL" id="WOK97345.1"/>
    </source>
</evidence>
<dbReference type="InterPro" id="IPR035513">
    <property type="entry name" value="Invertase/methylesterase_inhib"/>
</dbReference>
<keyword evidence="1 4" id="KW-0732">Signal</keyword>
<dbReference type="PANTHER" id="PTHR35357:SF8">
    <property type="entry name" value="OS01G0111000 PROTEIN"/>
    <property type="match status" value="1"/>
</dbReference>
<dbReference type="EMBL" id="CP136891">
    <property type="protein sequence ID" value="WOK97345.1"/>
    <property type="molecule type" value="Genomic_DNA"/>
</dbReference>
<feature type="chain" id="PRO_5044712143" description="Pectinesterase inhibitor domain-containing protein" evidence="4">
    <location>
        <begin position="26"/>
        <end position="171"/>
    </location>
</feature>
<dbReference type="AlphaFoldDB" id="A0AAQ3JWG5"/>
<proteinExistence type="inferred from homology"/>